<protein>
    <submittedName>
        <fullName evidence="1">Uncharacterized protein</fullName>
    </submittedName>
</protein>
<comment type="caution">
    <text evidence="1">The sequence shown here is derived from an EMBL/GenBank/DDBJ whole genome shotgun (WGS) entry which is preliminary data.</text>
</comment>
<gene>
    <name evidence="1" type="ORF">JOQ06_024239</name>
</gene>
<dbReference type="AlphaFoldDB" id="A0AAD6BP23"/>
<dbReference type="PANTHER" id="PTHR47018">
    <property type="entry name" value="CXC DOMAIN-CONTAINING PROTEIN-RELATED"/>
    <property type="match status" value="1"/>
</dbReference>
<sequence>MDPFHAAAPADFSSAEEDRFIEMTSDSTLRLQFTAQTQSEFWLGDVVPLAAPSATPKPIKPIDLEECILCQKKNRSDSIEALVESLRVSPVQQVATELAQELTGYRFGLQMSLCEPQDLKLSMDILIKNPPPRWEEFCSYMFKGKTTSKLKTDVVFQILHYIMTDGKEPTPFHVMAAQGVHSLTRSKELVTALNHHGICVSYNTVKRIDVDLAERIITTAGGNRVPLPTVLEATSPLNGALDNFDRNESTLAGTGSTHDTILVLVQLHTRGS</sequence>
<organism evidence="1 2">
    <name type="scientific">Pogonophryne albipinna</name>
    <dbReference type="NCBI Taxonomy" id="1090488"/>
    <lineage>
        <taxon>Eukaryota</taxon>
        <taxon>Metazoa</taxon>
        <taxon>Chordata</taxon>
        <taxon>Craniata</taxon>
        <taxon>Vertebrata</taxon>
        <taxon>Euteleostomi</taxon>
        <taxon>Actinopterygii</taxon>
        <taxon>Neopterygii</taxon>
        <taxon>Teleostei</taxon>
        <taxon>Neoteleostei</taxon>
        <taxon>Acanthomorphata</taxon>
        <taxon>Eupercaria</taxon>
        <taxon>Perciformes</taxon>
        <taxon>Notothenioidei</taxon>
        <taxon>Pogonophryne</taxon>
    </lineage>
</organism>
<proteinExistence type="predicted"/>
<evidence type="ECO:0000313" key="1">
    <source>
        <dbReference type="EMBL" id="KAJ4946574.1"/>
    </source>
</evidence>
<evidence type="ECO:0000313" key="2">
    <source>
        <dbReference type="Proteomes" id="UP001219934"/>
    </source>
</evidence>
<keyword evidence="2" id="KW-1185">Reference proteome</keyword>
<reference evidence="1" key="1">
    <citation type="submission" date="2022-11" db="EMBL/GenBank/DDBJ databases">
        <title>Chromosome-level genome of Pogonophryne albipinna.</title>
        <authorList>
            <person name="Jo E."/>
        </authorList>
    </citation>
    <scope>NUCLEOTIDE SEQUENCE</scope>
    <source>
        <strain evidence="1">SGF0006</strain>
        <tissue evidence="1">Muscle</tissue>
    </source>
</reference>
<accession>A0AAD6BP23</accession>
<dbReference type="Proteomes" id="UP001219934">
    <property type="component" value="Unassembled WGS sequence"/>
</dbReference>
<dbReference type="EMBL" id="JAPTMU010000003">
    <property type="protein sequence ID" value="KAJ4946574.1"/>
    <property type="molecule type" value="Genomic_DNA"/>
</dbReference>
<name>A0AAD6BP23_9TELE</name>